<reference evidence="6 7" key="1">
    <citation type="journal article" date="2015" name="Genome Biol. Evol.">
        <title>Phylogenomic analyses indicate that early fungi evolved digesting cell walls of algal ancestors of land plants.</title>
        <authorList>
            <person name="Chang Y."/>
            <person name="Wang S."/>
            <person name="Sekimoto S."/>
            <person name="Aerts A.L."/>
            <person name="Choi C."/>
            <person name="Clum A."/>
            <person name="LaButti K.M."/>
            <person name="Lindquist E.A."/>
            <person name="Yee Ngan C."/>
            <person name="Ohm R.A."/>
            <person name="Salamov A.A."/>
            <person name="Grigoriev I.V."/>
            <person name="Spatafora J.W."/>
            <person name="Berbee M.L."/>
        </authorList>
    </citation>
    <scope>NUCLEOTIDE SEQUENCE [LARGE SCALE GENOMIC DNA]</scope>
    <source>
        <strain evidence="6 7">NRRL 1564</strain>
    </source>
</reference>
<feature type="binding site" evidence="3">
    <location>
        <begin position="140"/>
        <end position="145"/>
    </location>
    <ligand>
        <name>GTP</name>
        <dbReference type="ChEBI" id="CHEBI:37565"/>
    </ligand>
</feature>
<name>A0A2G5B7I8_COERN</name>
<dbReference type="InterPro" id="IPR030378">
    <property type="entry name" value="G_CP_dom"/>
</dbReference>
<evidence type="ECO:0000259" key="5">
    <source>
        <dbReference type="PROSITE" id="PS51721"/>
    </source>
</evidence>
<dbReference type="GO" id="GO:0003924">
    <property type="term" value="F:GTPase activity"/>
    <property type="evidence" value="ECO:0007669"/>
    <property type="project" value="TreeGrafter"/>
</dbReference>
<accession>A0A2G5B7I8</accession>
<keyword evidence="2 3" id="KW-0342">GTP-binding</keyword>
<dbReference type="CDD" id="cd01856">
    <property type="entry name" value="YlqF"/>
    <property type="match status" value="1"/>
</dbReference>
<dbReference type="SUPFAM" id="SSF52540">
    <property type="entry name" value="P-loop containing nucleoside triphosphate hydrolases"/>
    <property type="match status" value="1"/>
</dbReference>
<dbReference type="InterPro" id="IPR006073">
    <property type="entry name" value="GTP-bd"/>
</dbReference>
<feature type="binding site" evidence="3">
    <location>
        <position position="192"/>
    </location>
    <ligand>
        <name>GTP</name>
        <dbReference type="ChEBI" id="CHEBI:37565"/>
    </ligand>
</feature>
<dbReference type="STRING" id="763665.A0A2G5B7I8"/>
<dbReference type="InterPro" id="IPR027417">
    <property type="entry name" value="P-loop_NTPase"/>
</dbReference>
<dbReference type="InterPro" id="IPR016478">
    <property type="entry name" value="GTPase_MTG1"/>
</dbReference>
<dbReference type="OrthoDB" id="269151at2759"/>
<dbReference type="PANTHER" id="PTHR45782">
    <property type="entry name" value="MITOCHONDRIAL RIBOSOME-ASSOCIATED GTPASE 1"/>
    <property type="match status" value="1"/>
</dbReference>
<dbReference type="PIRSF" id="PIRSF006230">
    <property type="entry name" value="MG442"/>
    <property type="match status" value="1"/>
</dbReference>
<dbReference type="InterPro" id="IPR019991">
    <property type="entry name" value="GTP-bd_ribosome_bgen"/>
</dbReference>
<dbReference type="EMBL" id="KZ303511">
    <property type="protein sequence ID" value="PIA14996.1"/>
    <property type="molecule type" value="Genomic_DNA"/>
</dbReference>
<dbReference type="PROSITE" id="PS51721">
    <property type="entry name" value="G_CP"/>
    <property type="match status" value="1"/>
</dbReference>
<evidence type="ECO:0000313" key="6">
    <source>
        <dbReference type="EMBL" id="PIA14996.1"/>
    </source>
</evidence>
<dbReference type="NCBIfam" id="TIGR03596">
    <property type="entry name" value="GTPase_YlqF"/>
    <property type="match status" value="1"/>
</dbReference>
<keyword evidence="1 3" id="KW-0547">Nucleotide-binding</keyword>
<feature type="compositionally biased region" description="Basic residues" evidence="4">
    <location>
        <begin position="320"/>
        <end position="329"/>
    </location>
</feature>
<dbReference type="Pfam" id="PF01926">
    <property type="entry name" value="MMR_HSR1"/>
    <property type="match status" value="1"/>
</dbReference>
<sequence length="343" mass="38380">MSVKCGQRLVRTSFSYGQSINWFPGHMMAGLREMRDQMRNVDLVVETRDARIPLSSINKQFEQIVKGKHRVVVYNKADLAPVSIQATVQKEMAKRSQHALFTDTSVDKSVKQILELAKTLVKDDPVRYQQLVVMIVGMPNVGKSTLINALRRIGVRKGKAASTGAKPGVTRTVSGKIRVLETPAVYLVDTPGVMVPHIPDPIAAIKVALTGGIKDNIADESVLADYLLFRLNLFDGVDYCNVLGIEEPTDDISYLLQMLGKKIGALRRGGEVDIDKTIHFFLRTFRQGKFGRVCLDDLDEGSVEEFFQRNLEDASPSKNQQRKAKRAAQRQRTLERARSRNLD</sequence>
<proteinExistence type="predicted"/>
<dbReference type="Proteomes" id="UP000242474">
    <property type="component" value="Unassembled WGS sequence"/>
</dbReference>
<protein>
    <submittedName>
        <fullName evidence="6">GTPase</fullName>
    </submittedName>
</protein>
<evidence type="ECO:0000256" key="4">
    <source>
        <dbReference type="SAM" id="MobiDB-lite"/>
    </source>
</evidence>
<dbReference type="Gene3D" id="3.40.50.300">
    <property type="entry name" value="P-loop containing nucleotide triphosphate hydrolases"/>
    <property type="match status" value="1"/>
</dbReference>
<feature type="domain" description="CP-type G" evidence="5">
    <location>
        <begin position="31"/>
        <end position="196"/>
    </location>
</feature>
<gene>
    <name evidence="6" type="ORF">COEREDRAFT_93625</name>
</gene>
<evidence type="ECO:0000256" key="2">
    <source>
        <dbReference type="ARBA" id="ARBA00023134"/>
    </source>
</evidence>
<dbReference type="GO" id="GO:0032543">
    <property type="term" value="P:mitochondrial translation"/>
    <property type="evidence" value="ECO:0007669"/>
    <property type="project" value="TreeGrafter"/>
</dbReference>
<dbReference type="InterPro" id="IPR023179">
    <property type="entry name" value="GTP-bd_ortho_bundle_sf"/>
</dbReference>
<dbReference type="PANTHER" id="PTHR45782:SF4">
    <property type="entry name" value="MITOCHONDRIAL RIBOSOME-ASSOCIATED GTPASE 1"/>
    <property type="match status" value="1"/>
</dbReference>
<dbReference type="GO" id="GO:0005525">
    <property type="term" value="F:GTP binding"/>
    <property type="evidence" value="ECO:0007669"/>
    <property type="project" value="UniProtKB-KW"/>
</dbReference>
<evidence type="ECO:0000313" key="7">
    <source>
        <dbReference type="Proteomes" id="UP000242474"/>
    </source>
</evidence>
<evidence type="ECO:0000256" key="1">
    <source>
        <dbReference type="ARBA" id="ARBA00022741"/>
    </source>
</evidence>
<dbReference type="GO" id="GO:0005739">
    <property type="term" value="C:mitochondrion"/>
    <property type="evidence" value="ECO:0007669"/>
    <property type="project" value="TreeGrafter"/>
</dbReference>
<feature type="region of interest" description="Disordered" evidence="4">
    <location>
        <begin position="313"/>
        <end position="343"/>
    </location>
</feature>
<dbReference type="AlphaFoldDB" id="A0A2G5B7I8"/>
<dbReference type="Gene3D" id="1.10.1580.10">
    <property type="match status" value="1"/>
</dbReference>
<feature type="compositionally biased region" description="Basic and acidic residues" evidence="4">
    <location>
        <begin position="332"/>
        <end position="343"/>
    </location>
</feature>
<evidence type="ECO:0000256" key="3">
    <source>
        <dbReference type="PIRSR" id="PIRSR006230-1"/>
    </source>
</evidence>
<feature type="binding site" evidence="3">
    <location>
        <begin position="75"/>
        <end position="78"/>
    </location>
    <ligand>
        <name>GTP</name>
        <dbReference type="ChEBI" id="CHEBI:37565"/>
    </ligand>
</feature>
<organism evidence="6 7">
    <name type="scientific">Coemansia reversa (strain ATCC 12441 / NRRL 1564)</name>
    <dbReference type="NCBI Taxonomy" id="763665"/>
    <lineage>
        <taxon>Eukaryota</taxon>
        <taxon>Fungi</taxon>
        <taxon>Fungi incertae sedis</taxon>
        <taxon>Zoopagomycota</taxon>
        <taxon>Kickxellomycotina</taxon>
        <taxon>Kickxellomycetes</taxon>
        <taxon>Kickxellales</taxon>
        <taxon>Kickxellaceae</taxon>
        <taxon>Coemansia</taxon>
    </lineage>
</organism>
<keyword evidence="7" id="KW-1185">Reference proteome</keyword>